<dbReference type="GO" id="GO:0019825">
    <property type="term" value="F:oxygen binding"/>
    <property type="evidence" value="ECO:0007669"/>
    <property type="project" value="InterPro"/>
</dbReference>
<keyword evidence="16" id="KW-1185">Reference proteome</keyword>
<evidence type="ECO:0000256" key="9">
    <source>
        <dbReference type="ARBA" id="ARBA00048649"/>
    </source>
</evidence>
<dbReference type="PROSITE" id="PS01033">
    <property type="entry name" value="GLOBIN"/>
    <property type="match status" value="1"/>
</dbReference>
<evidence type="ECO:0000259" key="13">
    <source>
        <dbReference type="PROSITE" id="PS01033"/>
    </source>
</evidence>
<keyword evidence="11" id="KW-0349">Heme</keyword>
<evidence type="ECO:0000256" key="11">
    <source>
        <dbReference type="RuleBase" id="RU000356"/>
    </source>
</evidence>
<dbReference type="SUPFAM" id="SSF52343">
    <property type="entry name" value="Ferredoxin reductase-like, C-terminal NADP-linked domain"/>
    <property type="match status" value="1"/>
</dbReference>
<evidence type="ECO:0000256" key="7">
    <source>
        <dbReference type="ARBA" id="ARBA00023014"/>
    </source>
</evidence>
<dbReference type="eggNOG" id="COG1017">
    <property type="taxonomic scope" value="Bacteria"/>
</dbReference>
<dbReference type="PANTHER" id="PTHR47354">
    <property type="entry name" value="NADH OXIDOREDUCTASE HCR"/>
    <property type="match status" value="1"/>
</dbReference>
<dbReference type="GO" id="GO:0020037">
    <property type="term" value="F:heme binding"/>
    <property type="evidence" value="ECO:0007669"/>
    <property type="project" value="InterPro"/>
</dbReference>
<dbReference type="Pfam" id="PF00970">
    <property type="entry name" value="FAD_binding_6"/>
    <property type="match status" value="1"/>
</dbReference>
<name>A0A075VDN2_9PSEU</name>
<evidence type="ECO:0000313" key="15">
    <source>
        <dbReference type="EMBL" id="AIG81010.1"/>
    </source>
</evidence>
<sequence length="402" mass="44462">MTAETVKYEHPPSSSRSSPIPVPPLIETPTADKSVQLAKLIRESFAAVETKSEELSQYFYGALFAVSPDARALFPINMATQRNRLLRALVYVVQMVDRPDELATFLGQLGRDHRKFDVLGRHYDAVGVALIAALKRFLKDDWTPEVEDAWVTAYGVISKSMREAAGKEVGPAWWKATVIEHRVVSRDVAIVKVRTDQPLPYRAGGYVSVEVPQRPRMWRYFSPATAPHDDGTMEFHVHAVRGGWVSRAIVHHTRFGDVWRLGPSLGALSVNHTESRPLLMIGGGTGVAPLLALLDDMSRWKNNPPVHLFFGGRRPEDLYALDELRGLTVTCPWLTVTPVTEEGAVTGGDRGTLATAVTQRGAWKERDVYVAGSPSMIRATIAKLLAAGTDLGRIKYDPFTLD</sequence>
<keyword evidence="8" id="KW-0520">NAD</keyword>
<dbReference type="STRING" id="208439.AJAP_41170"/>
<dbReference type="InterPro" id="IPR001709">
    <property type="entry name" value="Flavoprot_Pyr_Nucl_cyt_Rdtase"/>
</dbReference>
<dbReference type="PANTHER" id="PTHR47354:SF5">
    <property type="entry name" value="PROTEIN RFBI"/>
    <property type="match status" value="1"/>
</dbReference>
<proteinExistence type="inferred from homology"/>
<evidence type="ECO:0000256" key="10">
    <source>
        <dbReference type="ARBA" id="ARBA00049433"/>
    </source>
</evidence>
<dbReference type="AlphaFoldDB" id="A0A075VDN2"/>
<dbReference type="HOGENOM" id="CLU_026437_2_1_11"/>
<evidence type="ECO:0000256" key="5">
    <source>
        <dbReference type="ARBA" id="ARBA00022714"/>
    </source>
</evidence>
<accession>A0A075VDN2</accession>
<organism evidence="15 16">
    <name type="scientific">Amycolatopsis japonica</name>
    <dbReference type="NCBI Taxonomy" id="208439"/>
    <lineage>
        <taxon>Bacteria</taxon>
        <taxon>Bacillati</taxon>
        <taxon>Actinomycetota</taxon>
        <taxon>Actinomycetes</taxon>
        <taxon>Pseudonocardiales</taxon>
        <taxon>Pseudonocardiaceae</taxon>
        <taxon>Amycolatopsis</taxon>
        <taxon>Amycolatopsis japonica group</taxon>
    </lineage>
</organism>
<evidence type="ECO:0000256" key="2">
    <source>
        <dbReference type="ARBA" id="ARBA00001974"/>
    </source>
</evidence>
<keyword evidence="11" id="KW-0479">Metal-binding</keyword>
<dbReference type="GO" id="GO:0008941">
    <property type="term" value="F:nitric oxide dioxygenase NAD(P)H activity"/>
    <property type="evidence" value="ECO:0007669"/>
    <property type="project" value="UniProtKB-EC"/>
</dbReference>
<dbReference type="CDD" id="cd19753">
    <property type="entry name" value="Mb-like_oxidoreductase"/>
    <property type="match status" value="1"/>
</dbReference>
<dbReference type="CDD" id="cd06187">
    <property type="entry name" value="O2ase_reductase_like"/>
    <property type="match status" value="1"/>
</dbReference>
<dbReference type="PRINTS" id="PR00410">
    <property type="entry name" value="PHEHYDRXLASE"/>
</dbReference>
<dbReference type="KEGG" id="aja:AJAP_41170"/>
<dbReference type="InterPro" id="IPR017927">
    <property type="entry name" value="FAD-bd_FR_type"/>
</dbReference>
<dbReference type="InterPro" id="IPR009050">
    <property type="entry name" value="Globin-like_sf"/>
</dbReference>
<dbReference type="RefSeq" id="WP_378410915.1">
    <property type="nucleotide sequence ID" value="NZ_CP008953.1"/>
</dbReference>
<dbReference type="InterPro" id="IPR050415">
    <property type="entry name" value="MRET"/>
</dbReference>
<dbReference type="GO" id="GO:0051537">
    <property type="term" value="F:2 iron, 2 sulfur cluster binding"/>
    <property type="evidence" value="ECO:0007669"/>
    <property type="project" value="UniProtKB-KW"/>
</dbReference>
<evidence type="ECO:0000259" key="14">
    <source>
        <dbReference type="PROSITE" id="PS51384"/>
    </source>
</evidence>
<dbReference type="Proteomes" id="UP000028492">
    <property type="component" value="Chromosome"/>
</dbReference>
<dbReference type="SUPFAM" id="SSF46458">
    <property type="entry name" value="Globin-like"/>
    <property type="match status" value="1"/>
</dbReference>
<comment type="catalytic activity">
    <reaction evidence="10">
        <text>2 nitric oxide + NADPH + 2 O2 = 2 nitrate + NADP(+) + H(+)</text>
        <dbReference type="Rhea" id="RHEA:19465"/>
        <dbReference type="ChEBI" id="CHEBI:15378"/>
        <dbReference type="ChEBI" id="CHEBI:15379"/>
        <dbReference type="ChEBI" id="CHEBI:16480"/>
        <dbReference type="ChEBI" id="CHEBI:17632"/>
        <dbReference type="ChEBI" id="CHEBI:57783"/>
        <dbReference type="ChEBI" id="CHEBI:58349"/>
        <dbReference type="EC" id="1.14.12.17"/>
    </reaction>
</comment>
<dbReference type="InterPro" id="IPR017938">
    <property type="entry name" value="Riboflavin_synthase-like_b-brl"/>
</dbReference>
<keyword evidence="11" id="KW-0813">Transport</keyword>
<evidence type="ECO:0000256" key="1">
    <source>
        <dbReference type="ARBA" id="ARBA00001970"/>
    </source>
</evidence>
<evidence type="ECO:0000256" key="3">
    <source>
        <dbReference type="ARBA" id="ARBA00006401"/>
    </source>
</evidence>
<comment type="cofactor">
    <cofactor evidence="2">
        <name>FAD</name>
        <dbReference type="ChEBI" id="CHEBI:57692"/>
    </cofactor>
</comment>
<dbReference type="InterPro" id="IPR012292">
    <property type="entry name" value="Globin/Proto"/>
</dbReference>
<feature type="domain" description="FAD-binding FR-type" evidence="14">
    <location>
        <begin position="171"/>
        <end position="271"/>
    </location>
</feature>
<comment type="similarity">
    <text evidence="11">Belongs to the globin family.</text>
</comment>
<comment type="similarity">
    <text evidence="3">In the C-terminal section; belongs to the flavoprotein pyridine nucleotide cytochrome reductase family.</text>
</comment>
<keyword evidence="7" id="KW-0411">Iron-sulfur</keyword>
<dbReference type="InterPro" id="IPR039261">
    <property type="entry name" value="FNR_nucleotide-bd"/>
</dbReference>
<keyword evidence="11" id="KW-0408">Iron</keyword>
<evidence type="ECO:0000313" key="16">
    <source>
        <dbReference type="Proteomes" id="UP000028492"/>
    </source>
</evidence>
<comment type="catalytic activity">
    <reaction evidence="9">
        <text>2 nitric oxide + NADH + 2 O2 = 2 nitrate + NAD(+) + H(+)</text>
        <dbReference type="Rhea" id="RHEA:19469"/>
        <dbReference type="ChEBI" id="CHEBI:15378"/>
        <dbReference type="ChEBI" id="CHEBI:15379"/>
        <dbReference type="ChEBI" id="CHEBI:16480"/>
        <dbReference type="ChEBI" id="CHEBI:17632"/>
        <dbReference type="ChEBI" id="CHEBI:57540"/>
        <dbReference type="ChEBI" id="CHEBI:57945"/>
        <dbReference type="EC" id="1.14.12.17"/>
    </reaction>
</comment>
<dbReference type="Pfam" id="PF00175">
    <property type="entry name" value="NAD_binding_1"/>
    <property type="match status" value="1"/>
</dbReference>
<feature type="domain" description="Globin" evidence="13">
    <location>
        <begin position="27"/>
        <end position="166"/>
    </location>
</feature>
<feature type="region of interest" description="Disordered" evidence="12">
    <location>
        <begin position="1"/>
        <end position="24"/>
    </location>
</feature>
<dbReference type="InterPro" id="IPR000971">
    <property type="entry name" value="Globin"/>
</dbReference>
<dbReference type="Gene3D" id="2.40.30.10">
    <property type="entry name" value="Translation factors"/>
    <property type="match status" value="1"/>
</dbReference>
<dbReference type="Pfam" id="PF00042">
    <property type="entry name" value="Globin"/>
    <property type="match status" value="1"/>
</dbReference>
<keyword evidence="11" id="KW-0561">Oxygen transport</keyword>
<dbReference type="GO" id="GO:0005344">
    <property type="term" value="F:oxygen carrier activity"/>
    <property type="evidence" value="ECO:0007669"/>
    <property type="project" value="UniProtKB-KW"/>
</dbReference>
<reference evidence="15 16" key="1">
    <citation type="journal article" date="2014" name="J. Biotechnol.">
        <title>Complete genome sequence of the actinobacterium Amycolatopsis japonica MG417-CF17(T) (=DSM 44213T) producing (S,S)-N,N'-ethylenediaminedisuccinic acid.</title>
        <authorList>
            <person name="Stegmann E."/>
            <person name="Albersmeier A."/>
            <person name="Spohn M."/>
            <person name="Gert H."/>
            <person name="Weber T."/>
            <person name="Wohlleben W."/>
            <person name="Kalinowski J."/>
            <person name="Ruckert C."/>
        </authorList>
    </citation>
    <scope>NUCLEOTIDE SEQUENCE [LARGE SCALE GENOMIC DNA]</scope>
    <source>
        <strain evidence="16">MG417-CF17 (DSM 44213)</strain>
    </source>
</reference>
<feature type="compositionally biased region" description="Basic and acidic residues" evidence="12">
    <location>
        <begin position="1"/>
        <end position="10"/>
    </location>
</feature>
<evidence type="ECO:0000256" key="6">
    <source>
        <dbReference type="ARBA" id="ARBA00022857"/>
    </source>
</evidence>
<protein>
    <recommendedName>
        <fullName evidence="4">nitric oxide dioxygenase</fullName>
        <ecNumber evidence="4">1.14.12.17</ecNumber>
    </recommendedName>
</protein>
<dbReference type="Gene3D" id="1.10.490.10">
    <property type="entry name" value="Globins"/>
    <property type="match status" value="1"/>
</dbReference>
<dbReference type="eggNOG" id="COG0543">
    <property type="taxonomic scope" value="Bacteria"/>
</dbReference>
<evidence type="ECO:0000256" key="8">
    <source>
        <dbReference type="ARBA" id="ARBA00023027"/>
    </source>
</evidence>
<keyword evidence="5" id="KW-0001">2Fe-2S</keyword>
<dbReference type="Gene3D" id="3.40.50.80">
    <property type="entry name" value="Nucleotide-binding domain of ferredoxin-NADP reductase (FNR) module"/>
    <property type="match status" value="1"/>
</dbReference>
<dbReference type="PRINTS" id="PR00371">
    <property type="entry name" value="FPNCR"/>
</dbReference>
<dbReference type="EMBL" id="CP008953">
    <property type="protein sequence ID" value="AIG81010.1"/>
    <property type="molecule type" value="Genomic_DNA"/>
</dbReference>
<gene>
    <name evidence="15" type="ORF">AJAP_41170</name>
</gene>
<dbReference type="InterPro" id="IPR008333">
    <property type="entry name" value="Cbr1-like_FAD-bd_dom"/>
</dbReference>
<dbReference type="PROSITE" id="PS51384">
    <property type="entry name" value="FAD_FR"/>
    <property type="match status" value="1"/>
</dbReference>
<evidence type="ECO:0000256" key="12">
    <source>
        <dbReference type="SAM" id="MobiDB-lite"/>
    </source>
</evidence>
<dbReference type="EC" id="1.14.12.17" evidence="4"/>
<dbReference type="SUPFAM" id="SSF63380">
    <property type="entry name" value="Riboflavin synthase domain-like"/>
    <property type="match status" value="1"/>
</dbReference>
<evidence type="ECO:0000256" key="4">
    <source>
        <dbReference type="ARBA" id="ARBA00012229"/>
    </source>
</evidence>
<comment type="cofactor">
    <cofactor evidence="1">
        <name>heme b</name>
        <dbReference type="ChEBI" id="CHEBI:60344"/>
    </cofactor>
</comment>
<keyword evidence="6" id="KW-0521">NADP</keyword>
<dbReference type="InterPro" id="IPR001433">
    <property type="entry name" value="OxRdtase_FAD/NAD-bd"/>
</dbReference>